<evidence type="ECO:0000256" key="3">
    <source>
        <dbReference type="ARBA" id="ARBA00022695"/>
    </source>
</evidence>
<dbReference type="Pfam" id="PF04561">
    <property type="entry name" value="RNA_pol_Rpb2_2"/>
    <property type="match status" value="1"/>
</dbReference>
<evidence type="ECO:0000313" key="14">
    <source>
        <dbReference type="EMBL" id="MCA9397236.1"/>
    </source>
</evidence>
<keyword evidence="4 6" id="KW-0804">Transcription</keyword>
<dbReference type="Pfam" id="PF00562">
    <property type="entry name" value="RNA_pol_Rpb2_6"/>
    <property type="match status" value="1"/>
</dbReference>
<keyword evidence="1 6" id="KW-0240">DNA-directed RNA polymerase</keyword>
<dbReference type="GO" id="GO:0003899">
    <property type="term" value="F:DNA-directed RNA polymerase activity"/>
    <property type="evidence" value="ECO:0007669"/>
    <property type="project" value="UniProtKB-UniRule"/>
</dbReference>
<sequence length="1081" mass="119938">MSTEIKRINLGQSSPNSPIELPLLTGMQHESFRYFIDKGIEESVKEILPVKDYNEDSFELTIHDITFDEPELSPDEAMRKGVSYSIAARAKATLKDLEEGFEETQEVFLGDVPYMTDRGTFIINGNERIVVSQLTRSPGAFFEGEFEPRIGKQAYTAAIRPDRGAWIEFEIDRKDVMWVRINRGRKIAVTSFLKAFNIPTKSIIEVFAELDNELGGELAREIYNTTVEEQDPENQTEALLDIYSKMRPGDPRIIENAQEYFNETFTDQKRFSLGEVGRYKMNRRLGLEGVVDPSEVLLQQKDLLAVVRELVRLYITQEPGDDIDHLGNRRIRLVGEVIQQSFRIGLRRLEKLIRERLSTGRVPGKPLSPTTLVNARVIMAAVNEFFGSSQLSQFLQQTNPLAELEHLRTITATGPGGLTRERAGAPVRDVKPSHYGKIDAIMTPEGPNIGLNLHFSMYSRVNEFGFLEAAYRRVEQTDKGSFITDEIVYMDAIDEEKFRIAEATVTTDDKGKIIEERVPVRYNGTFVSINPKMIDFVDAHPSVMVGTSAATVPFLASDVGARALIASNMSKQAVPLVSPTPSRVGTGVEKNIISNSGRSIMAKNKGEVLYADGSKIIVNTGDGVDEYHLTKFMRTNSNTCFNQTVRVKVGDKVKRGDVLVDGPSHVAGEMALGRDLLLAFVPIDGYAYEDSVLLSEEVLKKDLLTSIHIKEYDVQVMDTKLGPEEITRDIPNVSEDVLRNLDDDGLVIMGAEVGPGDILVGKIAPKGVTELTPEERLLRAVFGEKSREVRDTSLRVSHGDSGKVIGIHRLSKDKGDKLGPGVMEVIKVKVAHMSKIGVGDKVAGKHASKGVIARVFPEEDMPYMEDGTPVQMCVNPISILQRMNMGQILEAHLGWAAHHLDKYYAVPAFDKIALDVLQNLLKEAGVDTSGKVTLYDGRTGEPLENAVAVGYAQIMKLHHLVKDKMHARSTGPYSLVTQQPLGGKSQMGGQRLGEMEVWALEAHGAAHMLQEMLTIKSDDVRGRSKAFEAIIKGIPIPEARLPEAFKLLVKELNALGLEVEAIRNRDDGTQEVIDTSQFDEL</sequence>
<dbReference type="EMBL" id="JAGQKY010000005">
    <property type="protein sequence ID" value="MCA9397236.1"/>
    <property type="molecule type" value="Genomic_DNA"/>
</dbReference>
<feature type="domain" description="DNA-directed RNA polymerase subunit 2 hybrid-binding" evidence="8">
    <location>
        <begin position="601"/>
        <end position="986"/>
    </location>
</feature>
<comment type="function">
    <text evidence="6">DNA-dependent RNA polymerase catalyzes the transcription of DNA into RNA using the four ribonucleoside triphosphates as substrates.</text>
</comment>
<dbReference type="Pfam" id="PF04563">
    <property type="entry name" value="RNA_pol_Rpb2_1"/>
    <property type="match status" value="1"/>
</dbReference>
<dbReference type="GO" id="GO:0032549">
    <property type="term" value="F:ribonucleoside binding"/>
    <property type="evidence" value="ECO:0007669"/>
    <property type="project" value="InterPro"/>
</dbReference>
<proteinExistence type="inferred from homology"/>
<dbReference type="Proteomes" id="UP000699691">
    <property type="component" value="Unassembled WGS sequence"/>
</dbReference>
<dbReference type="AlphaFoldDB" id="A0A955LW16"/>
<feature type="domain" description="DNA-directed RNA polymerase beta subunit external 1" evidence="13">
    <location>
        <begin position="471"/>
        <end position="538"/>
    </location>
</feature>
<evidence type="ECO:0000259" key="13">
    <source>
        <dbReference type="Pfam" id="PF10385"/>
    </source>
</evidence>
<evidence type="ECO:0000256" key="6">
    <source>
        <dbReference type="HAMAP-Rule" id="MF_01321"/>
    </source>
</evidence>
<dbReference type="Gene3D" id="2.40.270.10">
    <property type="entry name" value="DNA-directed RNA polymerase, subunit 2, domain 6"/>
    <property type="match status" value="2"/>
</dbReference>
<feature type="domain" description="RNA polymerase Rpb2" evidence="10">
    <location>
        <begin position="136"/>
        <end position="332"/>
    </location>
</feature>
<comment type="subunit">
    <text evidence="6">The RNAP catalytic core consists of 2 alpha, 1 beta, 1 beta' and 1 omega subunit. When a sigma factor is associated with the core the holoenzyme is formed, which can initiate transcription.</text>
</comment>
<name>A0A955LW16_UNCKA</name>
<organism evidence="14 15">
    <name type="scientific">candidate division WWE3 bacterium</name>
    <dbReference type="NCBI Taxonomy" id="2053526"/>
    <lineage>
        <taxon>Bacteria</taxon>
        <taxon>Katanobacteria</taxon>
    </lineage>
</organism>
<feature type="domain" description="RNA polymerase Rpb2" evidence="9">
    <location>
        <begin position="988"/>
        <end position="1062"/>
    </location>
</feature>
<dbReference type="InterPro" id="IPR007644">
    <property type="entry name" value="RNA_pol_bsu_protrusion"/>
</dbReference>
<dbReference type="InterPro" id="IPR014724">
    <property type="entry name" value="RNA_pol_RPB2_OB-fold"/>
</dbReference>
<dbReference type="Pfam" id="PF04565">
    <property type="entry name" value="RNA_pol_Rpb2_3"/>
    <property type="match status" value="1"/>
</dbReference>
<dbReference type="Gene3D" id="3.90.1100.10">
    <property type="match status" value="1"/>
</dbReference>
<evidence type="ECO:0000259" key="9">
    <source>
        <dbReference type="Pfam" id="PF04560"/>
    </source>
</evidence>
<dbReference type="GO" id="GO:0006351">
    <property type="term" value="P:DNA-templated transcription"/>
    <property type="evidence" value="ECO:0007669"/>
    <property type="project" value="UniProtKB-UniRule"/>
</dbReference>
<dbReference type="NCBIfam" id="NF001616">
    <property type="entry name" value="PRK00405.1"/>
    <property type="match status" value="1"/>
</dbReference>
<evidence type="ECO:0000259" key="10">
    <source>
        <dbReference type="Pfam" id="PF04561"/>
    </source>
</evidence>
<dbReference type="InterPro" id="IPR037034">
    <property type="entry name" value="RNA_pol_Rpb2_2_sf"/>
</dbReference>
<evidence type="ECO:0000313" key="15">
    <source>
        <dbReference type="Proteomes" id="UP000699691"/>
    </source>
</evidence>
<dbReference type="Gene3D" id="3.90.1110.10">
    <property type="entry name" value="RNA polymerase Rpb2, domain 2"/>
    <property type="match status" value="1"/>
</dbReference>
<protein>
    <recommendedName>
        <fullName evidence="6">DNA-directed RNA polymerase subunit beta</fullName>
        <shortName evidence="6">RNAP subunit beta</shortName>
        <ecNumber evidence="6">2.7.7.6</ecNumber>
    </recommendedName>
    <alternativeName>
        <fullName evidence="6">RNA polymerase subunit beta</fullName>
    </alternativeName>
    <alternativeName>
        <fullName evidence="6">Transcriptase subunit beta</fullName>
    </alternativeName>
</protein>
<dbReference type="InterPro" id="IPR007645">
    <property type="entry name" value="RNA_pol_Rpb2_3"/>
</dbReference>
<dbReference type="Gene3D" id="2.30.150.10">
    <property type="entry name" value="DNA-directed RNA polymerase, beta subunit, external 1 domain"/>
    <property type="match status" value="1"/>
</dbReference>
<dbReference type="HAMAP" id="MF_01321">
    <property type="entry name" value="RNApol_bact_RpoB"/>
    <property type="match status" value="1"/>
</dbReference>
<keyword evidence="2 6" id="KW-0808">Transferase</keyword>
<dbReference type="InterPro" id="IPR007642">
    <property type="entry name" value="RNA_pol_Rpb2_2"/>
</dbReference>
<dbReference type="Gene3D" id="2.40.50.100">
    <property type="match status" value="1"/>
</dbReference>
<dbReference type="CDD" id="cd00653">
    <property type="entry name" value="RNA_pol_B_RPB2"/>
    <property type="match status" value="1"/>
</dbReference>
<dbReference type="InterPro" id="IPR015712">
    <property type="entry name" value="DNA-dir_RNA_pol_su2"/>
</dbReference>
<dbReference type="GO" id="GO:0000428">
    <property type="term" value="C:DNA-directed RNA polymerase complex"/>
    <property type="evidence" value="ECO:0007669"/>
    <property type="project" value="UniProtKB-KW"/>
</dbReference>
<dbReference type="InterPro" id="IPR019462">
    <property type="entry name" value="DNA-dir_RNA_pol_bsu_external_1"/>
</dbReference>
<dbReference type="EC" id="2.7.7.6" evidence="6"/>
<keyword evidence="3 6" id="KW-0548">Nucleotidyltransferase</keyword>
<dbReference type="InterPro" id="IPR007120">
    <property type="entry name" value="DNA-dir_RNAP_su2_dom"/>
</dbReference>
<feature type="domain" description="RNA polymerase Rpb2" evidence="12">
    <location>
        <begin position="393"/>
        <end position="461"/>
    </location>
</feature>
<evidence type="ECO:0000256" key="7">
    <source>
        <dbReference type="RuleBase" id="RU000434"/>
    </source>
</evidence>
<reference evidence="14" key="1">
    <citation type="submission" date="2020-04" db="EMBL/GenBank/DDBJ databases">
        <authorList>
            <person name="Zhang T."/>
        </authorList>
    </citation>
    <scope>NUCLEOTIDE SEQUENCE</scope>
    <source>
        <strain evidence="14">HKST-UBA02</strain>
    </source>
</reference>
<comment type="caution">
    <text evidence="14">The sequence shown here is derived from an EMBL/GenBank/DDBJ whole genome shotgun (WGS) entry which is preliminary data.</text>
</comment>
<gene>
    <name evidence="6" type="primary">rpoB</name>
    <name evidence="14" type="ORF">KC573_00245</name>
</gene>
<evidence type="ECO:0000259" key="12">
    <source>
        <dbReference type="Pfam" id="PF04565"/>
    </source>
</evidence>
<reference evidence="14" key="2">
    <citation type="journal article" date="2021" name="Microbiome">
        <title>Successional dynamics and alternative stable states in a saline activated sludge microbial community over 9 years.</title>
        <authorList>
            <person name="Wang Y."/>
            <person name="Ye J."/>
            <person name="Ju F."/>
            <person name="Liu L."/>
            <person name="Boyd J.A."/>
            <person name="Deng Y."/>
            <person name="Parks D.H."/>
            <person name="Jiang X."/>
            <person name="Yin X."/>
            <person name="Woodcroft B.J."/>
            <person name="Tyson G.W."/>
            <person name="Hugenholtz P."/>
            <person name="Polz M.F."/>
            <person name="Zhang T."/>
        </authorList>
    </citation>
    <scope>NUCLEOTIDE SEQUENCE</scope>
    <source>
        <strain evidence="14">HKST-UBA02</strain>
    </source>
</reference>
<comment type="catalytic activity">
    <reaction evidence="5 6">
        <text>RNA(n) + a ribonucleoside 5'-triphosphate = RNA(n+1) + diphosphate</text>
        <dbReference type="Rhea" id="RHEA:21248"/>
        <dbReference type="Rhea" id="RHEA-COMP:14527"/>
        <dbReference type="Rhea" id="RHEA-COMP:17342"/>
        <dbReference type="ChEBI" id="CHEBI:33019"/>
        <dbReference type="ChEBI" id="CHEBI:61557"/>
        <dbReference type="ChEBI" id="CHEBI:140395"/>
        <dbReference type="EC" id="2.7.7.6"/>
    </reaction>
</comment>
<dbReference type="InterPro" id="IPR007641">
    <property type="entry name" value="RNA_pol_Rpb2_7"/>
</dbReference>
<evidence type="ECO:0000256" key="1">
    <source>
        <dbReference type="ARBA" id="ARBA00022478"/>
    </source>
</evidence>
<evidence type="ECO:0000256" key="2">
    <source>
        <dbReference type="ARBA" id="ARBA00022679"/>
    </source>
</evidence>
<dbReference type="InterPro" id="IPR010243">
    <property type="entry name" value="RNA_pol_bsu_bac"/>
</dbReference>
<dbReference type="Pfam" id="PF10385">
    <property type="entry name" value="RNA_pol_Rpb2_45"/>
    <property type="match status" value="1"/>
</dbReference>
<evidence type="ECO:0000256" key="4">
    <source>
        <dbReference type="ARBA" id="ARBA00023163"/>
    </source>
</evidence>
<dbReference type="InterPro" id="IPR037033">
    <property type="entry name" value="DNA-dir_RNAP_su2_hyb_sf"/>
</dbReference>
<evidence type="ECO:0000256" key="5">
    <source>
        <dbReference type="ARBA" id="ARBA00048552"/>
    </source>
</evidence>
<feature type="domain" description="RNA polymerase beta subunit protrusion" evidence="11">
    <location>
        <begin position="24"/>
        <end position="378"/>
    </location>
</feature>
<dbReference type="Gene3D" id="3.90.1800.10">
    <property type="entry name" value="RNA polymerase alpha subunit dimerisation domain"/>
    <property type="match status" value="1"/>
</dbReference>
<dbReference type="Pfam" id="PF04560">
    <property type="entry name" value="RNA_pol_Rpb2_7"/>
    <property type="match status" value="1"/>
</dbReference>
<accession>A0A955LW16</accession>
<evidence type="ECO:0000259" key="8">
    <source>
        <dbReference type="Pfam" id="PF00562"/>
    </source>
</evidence>
<dbReference type="PANTHER" id="PTHR20856">
    <property type="entry name" value="DNA-DIRECTED RNA POLYMERASE I SUBUNIT 2"/>
    <property type="match status" value="1"/>
</dbReference>
<evidence type="ECO:0000259" key="11">
    <source>
        <dbReference type="Pfam" id="PF04563"/>
    </source>
</evidence>
<dbReference type="InterPro" id="IPR042107">
    <property type="entry name" value="DNA-dir_RNA_pol_bsu_ext_1_sf"/>
</dbReference>
<comment type="similarity">
    <text evidence="6 7">Belongs to the RNA polymerase beta chain family.</text>
</comment>
<dbReference type="Gene3D" id="2.40.50.150">
    <property type="match status" value="1"/>
</dbReference>
<dbReference type="GO" id="GO:0003677">
    <property type="term" value="F:DNA binding"/>
    <property type="evidence" value="ECO:0007669"/>
    <property type="project" value="UniProtKB-UniRule"/>
</dbReference>
<dbReference type="SUPFAM" id="SSF64484">
    <property type="entry name" value="beta and beta-prime subunits of DNA dependent RNA-polymerase"/>
    <property type="match status" value="1"/>
</dbReference>